<accession>A0A1I4ASC1</accession>
<protein>
    <submittedName>
        <fullName evidence="1">Uncharacterized protein</fullName>
    </submittedName>
</protein>
<name>A0A1I4ASC1_9HYPH</name>
<reference evidence="1 2" key="1">
    <citation type="submission" date="2016-10" db="EMBL/GenBank/DDBJ databases">
        <authorList>
            <person name="de Groot N.N."/>
        </authorList>
    </citation>
    <scope>NUCLEOTIDE SEQUENCE [LARGE SCALE GENOMIC DNA]</scope>
    <source>
        <strain evidence="1 2">NE2</strain>
    </source>
</reference>
<dbReference type="EMBL" id="FOSN01000011">
    <property type="protein sequence ID" value="SFK58857.1"/>
    <property type="molecule type" value="Genomic_DNA"/>
</dbReference>
<dbReference type="STRING" id="1612308.SAMN05444581_11158"/>
<gene>
    <name evidence="1" type="ORF">SAMN05444581_11158</name>
</gene>
<organism evidence="1 2">
    <name type="scientific">Methylocapsa palsarum</name>
    <dbReference type="NCBI Taxonomy" id="1612308"/>
    <lineage>
        <taxon>Bacteria</taxon>
        <taxon>Pseudomonadati</taxon>
        <taxon>Pseudomonadota</taxon>
        <taxon>Alphaproteobacteria</taxon>
        <taxon>Hyphomicrobiales</taxon>
        <taxon>Beijerinckiaceae</taxon>
        <taxon>Methylocapsa</taxon>
    </lineage>
</organism>
<dbReference type="AlphaFoldDB" id="A0A1I4ASC1"/>
<keyword evidence="2" id="KW-1185">Reference proteome</keyword>
<sequence length="239" mass="25028">MHDIDRIRLETSSESGLFESGPFEAEQFEFGEAEGPTFGEFGEAEVFGEMGETFGETEQLELASELLEITSEAELDRFLGDLIAKAGQAVGGFIRSPEGQAIGGILKGAAKQALPGIGSAVGGYFGGAQGARLGRDAAQAAGRAFGLELEGLSGEDRDFEIARRYVNFAGEAVKNLAFSRPGSDPSSAARAAAVEAAKTYAPGLLSRAGDGVETGYSRATSGRSGRWMRRGNKIVLYGI</sequence>
<dbReference type="RefSeq" id="WP_091683241.1">
    <property type="nucleotide sequence ID" value="NZ_FOSN01000011.1"/>
</dbReference>
<proteinExistence type="predicted"/>
<dbReference type="OrthoDB" id="5517330at2"/>
<evidence type="ECO:0000313" key="1">
    <source>
        <dbReference type="EMBL" id="SFK58857.1"/>
    </source>
</evidence>
<evidence type="ECO:0000313" key="2">
    <source>
        <dbReference type="Proteomes" id="UP000198755"/>
    </source>
</evidence>
<dbReference type="Proteomes" id="UP000198755">
    <property type="component" value="Unassembled WGS sequence"/>
</dbReference>